<dbReference type="AlphaFoldDB" id="A0A401TFE0"/>
<sequence length="129" mass="14878">RKRLPNPADSFDLSLQSFVEGNKFFGHYEVTFQSLKHAADAYLKVENSAEERETVGKFLSDSTVQWRNLSVEVRSVRSMLEEVVTNWDKYSSTVATLQAWLEDGEKMLNQPELVKKVKPVQWESSPFSF</sequence>
<dbReference type="Proteomes" id="UP000287033">
    <property type="component" value="Unassembled WGS sequence"/>
</dbReference>
<keyword evidence="2" id="KW-0597">Phosphoprotein</keyword>
<keyword evidence="7" id="KW-1185">Reference proteome</keyword>
<protein>
    <recommendedName>
        <fullName evidence="5">Nesprin-1 spectrin repeats region domain-containing protein</fullName>
    </recommendedName>
</protein>
<evidence type="ECO:0000256" key="4">
    <source>
        <dbReference type="ARBA" id="ARBA00023136"/>
    </source>
</evidence>
<feature type="non-terminal residue" evidence="6">
    <location>
        <position position="1"/>
    </location>
</feature>
<proteinExistence type="predicted"/>
<gene>
    <name evidence="6" type="ORF">chiPu_0025428</name>
</gene>
<dbReference type="STRING" id="137246.A0A401TFE0"/>
<evidence type="ECO:0000256" key="2">
    <source>
        <dbReference type="ARBA" id="ARBA00022553"/>
    </source>
</evidence>
<dbReference type="PANTHER" id="PTHR14514">
    <property type="entry name" value="PKA ANCHORING PROTEIN"/>
    <property type="match status" value="1"/>
</dbReference>
<dbReference type="SUPFAM" id="SSF46966">
    <property type="entry name" value="Spectrin repeat"/>
    <property type="match status" value="1"/>
</dbReference>
<dbReference type="Gene3D" id="1.20.58.60">
    <property type="match status" value="1"/>
</dbReference>
<evidence type="ECO:0000313" key="7">
    <source>
        <dbReference type="Proteomes" id="UP000287033"/>
    </source>
</evidence>
<keyword evidence="3" id="KW-0677">Repeat</keyword>
<keyword evidence="4" id="KW-0472">Membrane</keyword>
<name>A0A401TFE0_CHIPU</name>
<accession>A0A401TFE0</accession>
<feature type="domain" description="Nesprin-1 spectrin repeats region" evidence="5">
    <location>
        <begin position="16"/>
        <end position="116"/>
    </location>
</feature>
<evidence type="ECO:0000256" key="1">
    <source>
        <dbReference type="ARBA" id="ARBA00004308"/>
    </source>
</evidence>
<evidence type="ECO:0000313" key="6">
    <source>
        <dbReference type="EMBL" id="GCC41348.1"/>
    </source>
</evidence>
<dbReference type="OrthoDB" id="8951596at2759"/>
<reference evidence="6 7" key="1">
    <citation type="journal article" date="2018" name="Nat. Ecol. Evol.">
        <title>Shark genomes provide insights into elasmobranch evolution and the origin of vertebrates.</title>
        <authorList>
            <person name="Hara Y"/>
            <person name="Yamaguchi K"/>
            <person name="Onimaru K"/>
            <person name="Kadota M"/>
            <person name="Koyanagi M"/>
            <person name="Keeley SD"/>
            <person name="Tatsumi K"/>
            <person name="Tanaka K"/>
            <person name="Motone F"/>
            <person name="Kageyama Y"/>
            <person name="Nozu R"/>
            <person name="Adachi N"/>
            <person name="Nishimura O"/>
            <person name="Nakagawa R"/>
            <person name="Tanegashima C"/>
            <person name="Kiyatake I"/>
            <person name="Matsumoto R"/>
            <person name="Murakumo K"/>
            <person name="Nishida K"/>
            <person name="Terakita A"/>
            <person name="Kuratani S"/>
            <person name="Sato K"/>
            <person name="Hyodo S Kuraku.S."/>
        </authorList>
    </citation>
    <scope>NUCLEOTIDE SEQUENCE [LARGE SCALE GENOMIC DNA]</scope>
</reference>
<comment type="caution">
    <text evidence="6">The sequence shown here is derived from an EMBL/GenBank/DDBJ whole genome shotgun (WGS) entry which is preliminary data.</text>
</comment>
<dbReference type="InterPro" id="IPR057057">
    <property type="entry name" value="Spectrin_SYNE1"/>
</dbReference>
<evidence type="ECO:0000256" key="3">
    <source>
        <dbReference type="ARBA" id="ARBA00022737"/>
    </source>
</evidence>
<dbReference type="Pfam" id="PF25034">
    <property type="entry name" value="Spectrin_SYNE1"/>
    <property type="match status" value="1"/>
</dbReference>
<organism evidence="6 7">
    <name type="scientific">Chiloscyllium punctatum</name>
    <name type="common">Brownbanded bambooshark</name>
    <name type="synonym">Hemiscyllium punctatum</name>
    <dbReference type="NCBI Taxonomy" id="137246"/>
    <lineage>
        <taxon>Eukaryota</taxon>
        <taxon>Metazoa</taxon>
        <taxon>Chordata</taxon>
        <taxon>Craniata</taxon>
        <taxon>Vertebrata</taxon>
        <taxon>Chondrichthyes</taxon>
        <taxon>Elasmobranchii</taxon>
        <taxon>Galeomorphii</taxon>
        <taxon>Galeoidea</taxon>
        <taxon>Orectolobiformes</taxon>
        <taxon>Hemiscylliidae</taxon>
        <taxon>Chiloscyllium</taxon>
    </lineage>
</organism>
<comment type="subcellular location">
    <subcellularLocation>
        <location evidence="1">Endomembrane system</location>
    </subcellularLocation>
</comment>
<evidence type="ECO:0000259" key="5">
    <source>
        <dbReference type="Pfam" id="PF25034"/>
    </source>
</evidence>
<dbReference type="PANTHER" id="PTHR14514:SF3">
    <property type="entry name" value="NESPRIN-1"/>
    <property type="match status" value="1"/>
</dbReference>
<dbReference type="EMBL" id="BEZZ01058512">
    <property type="protein sequence ID" value="GCC41348.1"/>
    <property type="molecule type" value="Genomic_DNA"/>
</dbReference>